<keyword evidence="6" id="KW-1185">Reference proteome</keyword>
<dbReference type="GO" id="GO:0005975">
    <property type="term" value="P:carbohydrate metabolic process"/>
    <property type="evidence" value="ECO:0007669"/>
    <property type="project" value="InterPro"/>
</dbReference>
<accession>A0A3A1VLY8</accession>
<comment type="caution">
    <text evidence="5">The sequence shown here is derived from an EMBL/GenBank/DDBJ whole genome shotgun (WGS) entry which is preliminary data.</text>
</comment>
<protein>
    <recommendedName>
        <fullName evidence="4">Glycoside hydrolase family 42 N-terminal domain-containing protein</fullName>
    </recommendedName>
</protein>
<dbReference type="Proteomes" id="UP000266482">
    <property type="component" value="Unassembled WGS sequence"/>
</dbReference>
<proteinExistence type="predicted"/>
<dbReference type="AlphaFoldDB" id="A0A3A1VLY8"/>
<dbReference type="RefSeq" id="WP_119598354.1">
    <property type="nucleotide sequence ID" value="NZ_QXQA01000002.1"/>
</dbReference>
<evidence type="ECO:0000259" key="4">
    <source>
        <dbReference type="Pfam" id="PF02449"/>
    </source>
</evidence>
<sequence>MEDDHLPVRSFRLLKNTQVNVQDENALAIETSALGGGVYVEASDIPGGLWRDDRYLTVDIYHESHDVLVVLLSFTDEENRTITVHYGVLPRALTRLCLPLSALNGEKLFLDRYPGVMQAVLRGDAFVDRCSIKRFEVSTIPSVSARMFELSGMTLRSSPPAFSYDPTAYIDELGQLAWKEWPGKTKDEDELVCALQDEWRLSQQQEVSSAELGRYGGWRRLRYKATGYFRTEYDGQNWWFVDPEGYALFSAGMDCIHPSGSMRVSGMEHLTPPLPPKEGKFGEAWTNEGFSHGVANLIRAFGADWRAKWQALTERRLKGWGINTIGNWSAADFIAGSELPYVYPMRDFPSTEHRIFRDFPDVFSPEYERQAEAFARQLVPMKDDARMIGYFMRNEPHWAFVDGLDLTEQMLRSPHRFASKSHFVQWLYAKYKSVDQWNAAWGTSFNSFDDLYEPELIACWPESESRSEDFAIFNRMMIRRYVELPARFCKYADPHHLNLGMRYAWVGSDAVLEGCEAFDVFSINCYAMEPNREQIRSISERLNMPVMIGEFHFGAADAGMLAYGIRAVATQADRGLAYQYFVEQAAAIPELIGVHYFQWNDQPVLGRFDGENYQIGVVDVCHRPYQPFIEAMKRTHERMYEIRSGKASPLSQGPKEIPKTGF</sequence>
<evidence type="ECO:0000256" key="3">
    <source>
        <dbReference type="SAM" id="MobiDB-lite"/>
    </source>
</evidence>
<keyword evidence="1" id="KW-0378">Hydrolase</keyword>
<organism evidence="5 6">
    <name type="scientific">Paenibacillus nanensis</name>
    <dbReference type="NCBI Taxonomy" id="393251"/>
    <lineage>
        <taxon>Bacteria</taxon>
        <taxon>Bacillati</taxon>
        <taxon>Bacillota</taxon>
        <taxon>Bacilli</taxon>
        <taxon>Bacillales</taxon>
        <taxon>Paenibacillaceae</taxon>
        <taxon>Paenibacillus</taxon>
    </lineage>
</organism>
<feature type="domain" description="Glycoside hydrolase family 42 N-terminal" evidence="4">
    <location>
        <begin position="419"/>
        <end position="622"/>
    </location>
</feature>
<dbReference type="EMBL" id="QXQA01000002">
    <property type="protein sequence ID" value="RIX59523.1"/>
    <property type="molecule type" value="Genomic_DNA"/>
</dbReference>
<evidence type="ECO:0000313" key="5">
    <source>
        <dbReference type="EMBL" id="RIX59523.1"/>
    </source>
</evidence>
<dbReference type="GO" id="GO:0004565">
    <property type="term" value="F:beta-galactosidase activity"/>
    <property type="evidence" value="ECO:0007669"/>
    <property type="project" value="InterPro"/>
</dbReference>
<dbReference type="Pfam" id="PF02449">
    <property type="entry name" value="Glyco_hydro_42"/>
    <property type="match status" value="1"/>
</dbReference>
<dbReference type="Gene3D" id="3.20.20.80">
    <property type="entry name" value="Glycosidases"/>
    <property type="match status" value="1"/>
</dbReference>
<evidence type="ECO:0000256" key="2">
    <source>
        <dbReference type="ARBA" id="ARBA00023295"/>
    </source>
</evidence>
<keyword evidence="2" id="KW-0326">Glycosidase</keyword>
<feature type="region of interest" description="Disordered" evidence="3">
    <location>
        <begin position="643"/>
        <end position="662"/>
    </location>
</feature>
<dbReference type="InterPro" id="IPR017853">
    <property type="entry name" value="GH"/>
</dbReference>
<evidence type="ECO:0000256" key="1">
    <source>
        <dbReference type="ARBA" id="ARBA00022801"/>
    </source>
</evidence>
<gene>
    <name evidence="5" type="ORF">D3P08_05100</name>
</gene>
<name>A0A3A1VLY8_9BACL</name>
<dbReference type="OrthoDB" id="9760450at2"/>
<dbReference type="GO" id="GO:0009341">
    <property type="term" value="C:beta-galactosidase complex"/>
    <property type="evidence" value="ECO:0007669"/>
    <property type="project" value="InterPro"/>
</dbReference>
<evidence type="ECO:0000313" key="6">
    <source>
        <dbReference type="Proteomes" id="UP000266482"/>
    </source>
</evidence>
<dbReference type="SUPFAM" id="SSF51445">
    <property type="entry name" value="(Trans)glycosidases"/>
    <property type="match status" value="1"/>
</dbReference>
<dbReference type="InterPro" id="IPR013529">
    <property type="entry name" value="Glyco_hydro_42_N"/>
</dbReference>
<reference evidence="5 6" key="1">
    <citation type="submission" date="2018-09" db="EMBL/GenBank/DDBJ databases">
        <title>Paenibacillus aracenensis nov. sp. isolated from a cave in southern Spain.</title>
        <authorList>
            <person name="Jurado V."/>
            <person name="Gutierrez-Patricio S."/>
            <person name="Gonzalez-Pimentel J.L."/>
            <person name="Miller A.Z."/>
            <person name="Laiz L."/>
            <person name="Saiz-Jimenez C."/>
        </authorList>
    </citation>
    <scope>NUCLEOTIDE SEQUENCE [LARGE SCALE GENOMIC DNA]</scope>
    <source>
        <strain evidence="5 6">DSM 22867</strain>
    </source>
</reference>